<sequence>MKIVITSVLATLLLSGCAGDVMSQFELGTATSNIKQQGILDPDAVARNAGRVNSLDGQYGVAVMENYRTSTYRPETARTEFKQATLGGGDQ</sequence>
<evidence type="ECO:0008006" key="4">
    <source>
        <dbReference type="Google" id="ProtNLM"/>
    </source>
</evidence>
<proteinExistence type="predicted"/>
<accession>A0A4U1BIT5</accession>
<feature type="chain" id="PRO_5020807233" description="Lipoprotein" evidence="1">
    <location>
        <begin position="24"/>
        <end position="91"/>
    </location>
</feature>
<keyword evidence="1" id="KW-0732">Signal</keyword>
<reference evidence="2 3" key="1">
    <citation type="submission" date="2019-04" db="EMBL/GenBank/DDBJ databases">
        <authorList>
            <person name="Hwang J.C."/>
        </authorList>
    </citation>
    <scope>NUCLEOTIDE SEQUENCE [LARGE SCALE GENOMIC DNA]</scope>
    <source>
        <strain evidence="2 3">IMCC35001</strain>
    </source>
</reference>
<gene>
    <name evidence="2" type="ORF">FCL40_07395</name>
</gene>
<name>A0A4U1BIT5_9GAMM</name>
<dbReference type="EMBL" id="SWCI01000003">
    <property type="protein sequence ID" value="TKB49966.1"/>
    <property type="molecule type" value="Genomic_DNA"/>
</dbReference>
<evidence type="ECO:0000256" key="1">
    <source>
        <dbReference type="SAM" id="SignalP"/>
    </source>
</evidence>
<protein>
    <recommendedName>
        <fullName evidence="4">Lipoprotein</fullName>
    </recommendedName>
</protein>
<evidence type="ECO:0000313" key="2">
    <source>
        <dbReference type="EMBL" id="TKB49966.1"/>
    </source>
</evidence>
<dbReference type="AlphaFoldDB" id="A0A4U1BIT5"/>
<dbReference type="PROSITE" id="PS51257">
    <property type="entry name" value="PROKAR_LIPOPROTEIN"/>
    <property type="match status" value="1"/>
</dbReference>
<dbReference type="RefSeq" id="WP_136852514.1">
    <property type="nucleotide sequence ID" value="NZ_SWCI01000003.1"/>
</dbReference>
<comment type="caution">
    <text evidence="2">The sequence shown here is derived from an EMBL/GenBank/DDBJ whole genome shotgun (WGS) entry which is preliminary data.</text>
</comment>
<feature type="signal peptide" evidence="1">
    <location>
        <begin position="1"/>
        <end position="23"/>
    </location>
</feature>
<keyword evidence="3" id="KW-1185">Reference proteome</keyword>
<dbReference type="OrthoDB" id="5600970at2"/>
<organism evidence="2 3">
    <name type="scientific">Ferrimonas sediminicola</name>
    <dbReference type="NCBI Taxonomy" id="2569538"/>
    <lineage>
        <taxon>Bacteria</taxon>
        <taxon>Pseudomonadati</taxon>
        <taxon>Pseudomonadota</taxon>
        <taxon>Gammaproteobacteria</taxon>
        <taxon>Alteromonadales</taxon>
        <taxon>Ferrimonadaceae</taxon>
        <taxon>Ferrimonas</taxon>
    </lineage>
</organism>
<dbReference type="Proteomes" id="UP000305674">
    <property type="component" value="Unassembled WGS sequence"/>
</dbReference>
<evidence type="ECO:0000313" key="3">
    <source>
        <dbReference type="Proteomes" id="UP000305674"/>
    </source>
</evidence>